<dbReference type="EMBL" id="JAFNEN010000460">
    <property type="protein sequence ID" value="KAG8182541.1"/>
    <property type="molecule type" value="Genomic_DNA"/>
</dbReference>
<keyword evidence="2" id="KW-1185">Reference proteome</keyword>
<dbReference type="AlphaFoldDB" id="A0AAV6UEN6"/>
<dbReference type="Proteomes" id="UP000827092">
    <property type="component" value="Unassembled WGS sequence"/>
</dbReference>
<reference evidence="1 2" key="1">
    <citation type="journal article" date="2022" name="Nat. Ecol. Evol.">
        <title>A masculinizing supergene underlies an exaggerated male reproductive morph in a spider.</title>
        <authorList>
            <person name="Hendrickx F."/>
            <person name="De Corte Z."/>
            <person name="Sonet G."/>
            <person name="Van Belleghem S.M."/>
            <person name="Kostlbacher S."/>
            <person name="Vangestel C."/>
        </authorList>
    </citation>
    <scope>NUCLEOTIDE SEQUENCE [LARGE SCALE GENOMIC DNA]</scope>
    <source>
        <strain evidence="1">W744_W776</strain>
    </source>
</reference>
<name>A0AAV6UEN6_9ARAC</name>
<proteinExistence type="predicted"/>
<comment type="caution">
    <text evidence="1">The sequence shown here is derived from an EMBL/GenBank/DDBJ whole genome shotgun (WGS) entry which is preliminary data.</text>
</comment>
<evidence type="ECO:0000313" key="1">
    <source>
        <dbReference type="EMBL" id="KAG8182541.1"/>
    </source>
</evidence>
<organism evidence="1 2">
    <name type="scientific">Oedothorax gibbosus</name>
    <dbReference type="NCBI Taxonomy" id="931172"/>
    <lineage>
        <taxon>Eukaryota</taxon>
        <taxon>Metazoa</taxon>
        <taxon>Ecdysozoa</taxon>
        <taxon>Arthropoda</taxon>
        <taxon>Chelicerata</taxon>
        <taxon>Arachnida</taxon>
        <taxon>Araneae</taxon>
        <taxon>Araneomorphae</taxon>
        <taxon>Entelegynae</taxon>
        <taxon>Araneoidea</taxon>
        <taxon>Linyphiidae</taxon>
        <taxon>Erigoninae</taxon>
        <taxon>Oedothorax</taxon>
    </lineage>
</organism>
<protein>
    <submittedName>
        <fullName evidence="1">Uncharacterized protein</fullName>
    </submittedName>
</protein>
<accession>A0AAV6UEN6</accession>
<gene>
    <name evidence="1" type="ORF">JTE90_002075</name>
</gene>
<sequence>MFKESKNKEKFYYLAKRTDKSPAITCKTDELAKEISNGVSLLYTTSSVSPIVWDRHTNEDGAIVSRCKHTTQIQRPYPASHVQASTDLILLLWIVWNRIYGKIYRTAVHETGAGMFKRASHNIFLPCSGLVCSSRMMDCGCSSRALLTSKPSVLGKDG</sequence>
<evidence type="ECO:0000313" key="2">
    <source>
        <dbReference type="Proteomes" id="UP000827092"/>
    </source>
</evidence>